<proteinExistence type="predicted"/>
<name>A0ABW2UBZ1_9BACT</name>
<organism evidence="3 4">
    <name type="scientific">Hymenobacter humi</name>
    <dbReference type="NCBI Taxonomy" id="1411620"/>
    <lineage>
        <taxon>Bacteria</taxon>
        <taxon>Pseudomonadati</taxon>
        <taxon>Bacteroidota</taxon>
        <taxon>Cytophagia</taxon>
        <taxon>Cytophagales</taxon>
        <taxon>Hymenobacteraceae</taxon>
        <taxon>Hymenobacter</taxon>
    </lineage>
</organism>
<evidence type="ECO:0008006" key="5">
    <source>
        <dbReference type="Google" id="ProtNLM"/>
    </source>
</evidence>
<comment type="caution">
    <text evidence="3">The sequence shown here is derived from an EMBL/GenBank/DDBJ whole genome shotgun (WGS) entry which is preliminary data.</text>
</comment>
<dbReference type="EMBL" id="JBHTEK010000001">
    <property type="protein sequence ID" value="MFC7669854.1"/>
    <property type="molecule type" value="Genomic_DNA"/>
</dbReference>
<evidence type="ECO:0000256" key="1">
    <source>
        <dbReference type="SAM" id="MobiDB-lite"/>
    </source>
</evidence>
<dbReference type="RefSeq" id="WP_380205326.1">
    <property type="nucleotide sequence ID" value="NZ_JBHTEK010000001.1"/>
</dbReference>
<evidence type="ECO:0000256" key="2">
    <source>
        <dbReference type="SAM" id="SignalP"/>
    </source>
</evidence>
<feature type="signal peptide" evidence="2">
    <location>
        <begin position="1"/>
        <end position="20"/>
    </location>
</feature>
<keyword evidence="4" id="KW-1185">Reference proteome</keyword>
<protein>
    <recommendedName>
        <fullName evidence="5">DUF4168 domain-containing protein</fullName>
    </recommendedName>
</protein>
<keyword evidence="2" id="KW-0732">Signal</keyword>
<gene>
    <name evidence="3" type="ORF">ACFQT0_22680</name>
</gene>
<feature type="chain" id="PRO_5046990490" description="DUF4168 domain-containing protein" evidence="2">
    <location>
        <begin position="21"/>
        <end position="171"/>
    </location>
</feature>
<evidence type="ECO:0000313" key="4">
    <source>
        <dbReference type="Proteomes" id="UP001596513"/>
    </source>
</evidence>
<sequence>MKLLLLSSLLALATAPAVLAQAPNAATVKTKVKPAGQPSVKTKTTAASETASVAGPSDAVIDAKANALTANMQQNLGLSPQQTEKVRVINRRSIDNVETARVRYRTNPRKLAGVVESISRLAPLGHQRRADAGSISEIPAQARRENGRAQRAGRAGHSAARPGQRLRPITK</sequence>
<accession>A0ABW2UBZ1</accession>
<dbReference type="Proteomes" id="UP001596513">
    <property type="component" value="Unassembled WGS sequence"/>
</dbReference>
<reference evidence="4" key="1">
    <citation type="journal article" date="2019" name="Int. J. Syst. Evol. Microbiol.">
        <title>The Global Catalogue of Microorganisms (GCM) 10K type strain sequencing project: providing services to taxonomists for standard genome sequencing and annotation.</title>
        <authorList>
            <consortium name="The Broad Institute Genomics Platform"/>
            <consortium name="The Broad Institute Genome Sequencing Center for Infectious Disease"/>
            <person name="Wu L."/>
            <person name="Ma J."/>
        </authorList>
    </citation>
    <scope>NUCLEOTIDE SEQUENCE [LARGE SCALE GENOMIC DNA]</scope>
    <source>
        <strain evidence="4">JCM 19635</strain>
    </source>
</reference>
<feature type="region of interest" description="Disordered" evidence="1">
    <location>
        <begin position="129"/>
        <end position="171"/>
    </location>
</feature>
<evidence type="ECO:0000313" key="3">
    <source>
        <dbReference type="EMBL" id="MFC7669854.1"/>
    </source>
</evidence>